<feature type="transmembrane region" description="Helical" evidence="1">
    <location>
        <begin position="12"/>
        <end position="33"/>
    </location>
</feature>
<protein>
    <submittedName>
        <fullName evidence="2">Uncharacterized protein</fullName>
    </submittedName>
</protein>
<dbReference type="Proteomes" id="UP000191933">
    <property type="component" value="Unassembled WGS sequence"/>
</dbReference>
<keyword evidence="1" id="KW-0472">Membrane</keyword>
<gene>
    <name evidence="2" type="ORF">AGR2A_Cc110151</name>
</gene>
<proteinExistence type="predicted"/>
<dbReference type="AlphaFoldDB" id="A0A9W5AYY1"/>
<keyword evidence="3" id="KW-1185">Reference proteome</keyword>
<reference evidence="2 3" key="1">
    <citation type="submission" date="2016-01" db="EMBL/GenBank/DDBJ databases">
        <authorList>
            <person name="Regsiter A."/>
            <person name="william w."/>
        </authorList>
    </citation>
    <scope>NUCLEOTIDE SEQUENCE [LARGE SCALE GENOMIC DNA]</scope>
    <source>
        <strain evidence="2 3">CFBP 5494</strain>
    </source>
</reference>
<accession>A0A9W5AYY1</accession>
<sequence>MAVQQRRKNPRAVAVAIGGVVVIGGGATTQTFVNHMHVRTERLLQDARPKIVMAVPATRFRI</sequence>
<keyword evidence="1" id="KW-1133">Transmembrane helix</keyword>
<organism evidence="2 3">
    <name type="scientific">Agrobacterium genomosp. 2 str. CFBP 5494</name>
    <dbReference type="NCBI Taxonomy" id="1183436"/>
    <lineage>
        <taxon>Bacteria</taxon>
        <taxon>Pseudomonadati</taxon>
        <taxon>Pseudomonadota</taxon>
        <taxon>Alphaproteobacteria</taxon>
        <taxon>Hyphomicrobiales</taxon>
        <taxon>Rhizobiaceae</taxon>
        <taxon>Rhizobium/Agrobacterium group</taxon>
        <taxon>Agrobacterium</taxon>
        <taxon>Agrobacterium tumefaciens complex</taxon>
    </lineage>
</organism>
<comment type="caution">
    <text evidence="2">The sequence shown here is derived from an EMBL/GenBank/DDBJ whole genome shotgun (WGS) entry which is preliminary data.</text>
</comment>
<evidence type="ECO:0000313" key="3">
    <source>
        <dbReference type="Proteomes" id="UP000191933"/>
    </source>
</evidence>
<dbReference type="EMBL" id="FBVY01000003">
    <property type="protein sequence ID" value="CUW86683.1"/>
    <property type="molecule type" value="Genomic_DNA"/>
</dbReference>
<evidence type="ECO:0000313" key="2">
    <source>
        <dbReference type="EMBL" id="CUW86683.1"/>
    </source>
</evidence>
<name>A0A9W5AYY1_9HYPH</name>
<evidence type="ECO:0000256" key="1">
    <source>
        <dbReference type="SAM" id="Phobius"/>
    </source>
</evidence>
<keyword evidence="1" id="KW-0812">Transmembrane</keyword>